<dbReference type="InterPro" id="IPR036770">
    <property type="entry name" value="Ankyrin_rpt-contain_sf"/>
</dbReference>
<protein>
    <recommendedName>
        <fullName evidence="9">Ankyrin repeat domain-containing protein</fullName>
    </recommendedName>
</protein>
<dbReference type="InterPro" id="IPR055285">
    <property type="entry name" value="ANKRD13_C"/>
</dbReference>
<dbReference type="SMART" id="SM00248">
    <property type="entry name" value="ANK"/>
    <property type="match status" value="2"/>
</dbReference>
<dbReference type="EMBL" id="CP090893">
    <property type="protein sequence ID" value="ULT99325.1"/>
    <property type="molecule type" value="Genomic_DNA"/>
</dbReference>
<dbReference type="Pfam" id="PF12796">
    <property type="entry name" value="Ank_2"/>
    <property type="match status" value="1"/>
</dbReference>
<keyword evidence="3" id="KW-1003">Cell membrane</keyword>
<evidence type="ECO:0000256" key="2">
    <source>
        <dbReference type="ARBA" id="ARBA00004603"/>
    </source>
</evidence>
<keyword evidence="5" id="KW-0472">Membrane</keyword>
<dbReference type="SUPFAM" id="SSF48403">
    <property type="entry name" value="Ankyrin repeat"/>
    <property type="match status" value="1"/>
</dbReference>
<dbReference type="PANTHER" id="PTHR12447:SF31">
    <property type="entry name" value="LD31969P"/>
    <property type="match status" value="1"/>
</dbReference>
<evidence type="ECO:0000256" key="1">
    <source>
        <dbReference type="ARBA" id="ARBA00004236"/>
    </source>
</evidence>
<feature type="repeat" description="ANK" evidence="7">
    <location>
        <begin position="91"/>
        <end position="123"/>
    </location>
</feature>
<evidence type="ECO:0000256" key="8">
    <source>
        <dbReference type="SAM" id="MobiDB-lite"/>
    </source>
</evidence>
<dbReference type="PROSITE" id="PS50088">
    <property type="entry name" value="ANK_REPEAT"/>
    <property type="match status" value="1"/>
</dbReference>
<dbReference type="Pfam" id="PF11904">
    <property type="entry name" value="ANKRD13_C"/>
    <property type="match status" value="1"/>
</dbReference>
<evidence type="ECO:0000313" key="11">
    <source>
        <dbReference type="Proteomes" id="UP000827892"/>
    </source>
</evidence>
<dbReference type="GO" id="GO:0005770">
    <property type="term" value="C:late endosome"/>
    <property type="evidence" value="ECO:0007669"/>
    <property type="project" value="UniProtKB-SubCell"/>
</dbReference>
<evidence type="ECO:0000256" key="6">
    <source>
        <dbReference type="ARBA" id="ARBA00024956"/>
    </source>
</evidence>
<organism evidence="10 11">
    <name type="scientific">Caenorhabditis briggsae</name>
    <dbReference type="NCBI Taxonomy" id="6238"/>
    <lineage>
        <taxon>Eukaryota</taxon>
        <taxon>Metazoa</taxon>
        <taxon>Ecdysozoa</taxon>
        <taxon>Nematoda</taxon>
        <taxon>Chromadorea</taxon>
        <taxon>Rhabditida</taxon>
        <taxon>Rhabditina</taxon>
        <taxon>Rhabditomorpha</taxon>
        <taxon>Rhabditoidea</taxon>
        <taxon>Rhabditidae</taxon>
        <taxon>Peloderinae</taxon>
        <taxon>Caenorhabditis</taxon>
    </lineage>
</organism>
<keyword evidence="4" id="KW-0677">Repeat</keyword>
<evidence type="ECO:0000256" key="7">
    <source>
        <dbReference type="PROSITE-ProRule" id="PRU00023"/>
    </source>
</evidence>
<evidence type="ECO:0000259" key="9">
    <source>
        <dbReference type="Pfam" id="PF11904"/>
    </source>
</evidence>
<keyword evidence="7" id="KW-0040">ANK repeat</keyword>
<evidence type="ECO:0000256" key="5">
    <source>
        <dbReference type="ARBA" id="ARBA00023136"/>
    </source>
</evidence>
<dbReference type="InterPro" id="IPR021832">
    <property type="entry name" value="ANKRD13"/>
</dbReference>
<dbReference type="PANTHER" id="PTHR12447">
    <property type="entry name" value="ANKYRIN REPEAT DOMAIN-CONTAINING PROTEIN 13"/>
    <property type="match status" value="1"/>
</dbReference>
<feature type="domain" description="Ankyrin repeat" evidence="9">
    <location>
        <begin position="207"/>
        <end position="505"/>
    </location>
</feature>
<comment type="subcellular location">
    <subcellularLocation>
        <location evidence="1">Cell membrane</location>
    </subcellularLocation>
    <subcellularLocation>
        <location evidence="2">Late endosome</location>
    </subcellularLocation>
</comment>
<dbReference type="GO" id="GO:0005886">
    <property type="term" value="C:plasma membrane"/>
    <property type="evidence" value="ECO:0007669"/>
    <property type="project" value="UniProtKB-SubCell"/>
</dbReference>
<dbReference type="Proteomes" id="UP000827892">
    <property type="component" value="Chromosome III"/>
</dbReference>
<feature type="region of interest" description="Disordered" evidence="8">
    <location>
        <begin position="594"/>
        <end position="627"/>
    </location>
</feature>
<reference evidence="10 11" key="1">
    <citation type="submission" date="2022-05" db="EMBL/GenBank/DDBJ databases">
        <title>Chromosome-level reference genomes for two strains of Caenorhabditis briggsae: an improved platform for comparative genomics.</title>
        <authorList>
            <person name="Stevens L."/>
            <person name="Andersen E.C."/>
        </authorList>
    </citation>
    <scope>NUCLEOTIDE SEQUENCE [LARGE SCALE GENOMIC DNA]</scope>
    <source>
        <strain evidence="10">QX1410_ONT</strain>
        <tissue evidence="10">Whole-organism</tissue>
    </source>
</reference>
<dbReference type="PROSITE" id="PS50330">
    <property type="entry name" value="UIM"/>
    <property type="match status" value="1"/>
</dbReference>
<dbReference type="AlphaFoldDB" id="A0AAE9D9R4"/>
<feature type="region of interest" description="Disordered" evidence="8">
    <location>
        <begin position="518"/>
        <end position="546"/>
    </location>
</feature>
<feature type="compositionally biased region" description="Low complexity" evidence="8">
    <location>
        <begin position="595"/>
        <end position="604"/>
    </location>
</feature>
<sequence>MLPAAAAHRGTPWREGNRIFVLSFEILGHPRYEKPKIQFSLSNCVLPGMVLDSPLKLEYPLHYAVYNNQQNDLKELLANQSTLEIDKIDPRGRTALMLAVTIGHFECANLLLESGADASIPNKEMWSVSNEAVAQGNGAFVQSVIQHRDFQRATRGAQAMKRSLEKLREVPDFFCEMNWDFSSWVPFLSQACPSDCHKVYKKGSSVRIDTTLASFEGTNWVRGNQSYMFRLSNEGFAEFIVLNHDERVAVVQELRDDDILNEYRQSPGAMDDRLSNTISTTFIDVDNIGFERTSRGFLSWFTSGEGNETVDGYDCKVLNASNVHLVTKRRYDHLSAEARERLAQEEASESKAVASFKKMMSTNKSDENTRRDLFAEGLTADQYLDANFEFEPGCDIGKLREVVKRSNGFKATLWMADEYPLSLHDQIIPIVELMAVNSPHFARLHKFIRLQLPAGFPVKIEIPLFHIVSARIAFQNINAPGKHVIPIEGRDVLIEDEAFSIPDGYVIDDDDYGRYGITWEDDDDRNNRNSQRNGTGGAGERRGVPRHANPYSEEMMIQMAIEQSLRESSGTSSSQNPRTEVQVLQDLMHLQQFNTSESSTSSDTEFFRAIRDSQADEERRRREEEAFEEEIRKVLELSKLEK</sequence>
<dbReference type="InterPro" id="IPR003903">
    <property type="entry name" value="UIM_dom"/>
</dbReference>
<dbReference type="PROSITE" id="PS50297">
    <property type="entry name" value="ANK_REP_REGION"/>
    <property type="match status" value="1"/>
</dbReference>
<proteinExistence type="predicted"/>
<evidence type="ECO:0000256" key="4">
    <source>
        <dbReference type="ARBA" id="ARBA00022737"/>
    </source>
</evidence>
<accession>A0AAE9D9R4</accession>
<evidence type="ECO:0000256" key="3">
    <source>
        <dbReference type="ARBA" id="ARBA00022475"/>
    </source>
</evidence>
<feature type="compositionally biased region" description="Basic and acidic residues" evidence="8">
    <location>
        <begin position="605"/>
        <end position="627"/>
    </location>
</feature>
<gene>
    <name evidence="10" type="ORF">L3Y34_000578</name>
</gene>
<dbReference type="Gene3D" id="1.25.40.20">
    <property type="entry name" value="Ankyrin repeat-containing domain"/>
    <property type="match status" value="1"/>
</dbReference>
<name>A0AAE9D9R4_CAEBR</name>
<comment type="function">
    <text evidence="6">Ubiquitin-binding protein that specifically recognizes and binds 'Lys-63'-linked ubiquitin. Does not bind 'Lys-48'-linked ubiquitin. Positively regulates the internalization of ligand-activated EGFR by binding to the Ub moiety of ubiquitinated EGFR at the cell membrane.</text>
</comment>
<dbReference type="InterPro" id="IPR002110">
    <property type="entry name" value="Ankyrin_rpt"/>
</dbReference>
<evidence type="ECO:0000313" key="10">
    <source>
        <dbReference type="EMBL" id="ULT99325.1"/>
    </source>
</evidence>